<dbReference type="GO" id="GO:0004252">
    <property type="term" value="F:serine-type endopeptidase activity"/>
    <property type="evidence" value="ECO:0007669"/>
    <property type="project" value="InterPro"/>
</dbReference>
<keyword evidence="1" id="KW-1015">Disulfide bond</keyword>
<feature type="chain" id="PRO_5035000651" description="Peptidase S1 domain-containing protein" evidence="2">
    <location>
        <begin position="22"/>
        <end position="72"/>
    </location>
</feature>
<dbReference type="PROSITE" id="PS00134">
    <property type="entry name" value="TRYPSIN_HIS"/>
    <property type="match status" value="1"/>
</dbReference>
<evidence type="ECO:0000313" key="5">
    <source>
        <dbReference type="Proteomes" id="UP000694620"/>
    </source>
</evidence>
<dbReference type="InterPro" id="IPR001254">
    <property type="entry name" value="Trypsin_dom"/>
</dbReference>
<accession>A0A8C4T2Y3</accession>
<organism evidence="4 5">
    <name type="scientific">Erpetoichthys calabaricus</name>
    <name type="common">Rope fish</name>
    <name type="synonym">Calamoichthys calabaricus</name>
    <dbReference type="NCBI Taxonomy" id="27687"/>
    <lineage>
        <taxon>Eukaryota</taxon>
        <taxon>Metazoa</taxon>
        <taxon>Chordata</taxon>
        <taxon>Craniata</taxon>
        <taxon>Vertebrata</taxon>
        <taxon>Euteleostomi</taxon>
        <taxon>Actinopterygii</taxon>
        <taxon>Polypteriformes</taxon>
        <taxon>Polypteridae</taxon>
        <taxon>Erpetoichthys</taxon>
    </lineage>
</organism>
<dbReference type="PANTHER" id="PTHR24271">
    <property type="entry name" value="KALLIKREIN-RELATED"/>
    <property type="match status" value="1"/>
</dbReference>
<dbReference type="InterPro" id="IPR043504">
    <property type="entry name" value="Peptidase_S1_PA_chymotrypsin"/>
</dbReference>
<keyword evidence="2" id="KW-0732">Signal</keyword>
<dbReference type="GeneTree" id="ENSGT00940000178278"/>
<dbReference type="Ensembl" id="ENSECRT00000026793.1">
    <property type="protein sequence ID" value="ENSECRP00000026247.1"/>
    <property type="gene ID" value="ENSECRG00000017740.1"/>
</dbReference>
<dbReference type="PANTHER" id="PTHR24271:SF50">
    <property type="match status" value="1"/>
</dbReference>
<reference evidence="4" key="2">
    <citation type="submission" date="2025-08" db="UniProtKB">
        <authorList>
            <consortium name="Ensembl"/>
        </authorList>
    </citation>
    <scope>IDENTIFICATION</scope>
</reference>
<dbReference type="InterPro" id="IPR018114">
    <property type="entry name" value="TRYPSIN_HIS"/>
</dbReference>
<name>A0A8C4T2Y3_ERPCA</name>
<dbReference type="SUPFAM" id="SSF50494">
    <property type="entry name" value="Trypsin-like serine proteases"/>
    <property type="match status" value="1"/>
</dbReference>
<proteinExistence type="predicted"/>
<dbReference type="Proteomes" id="UP000694620">
    <property type="component" value="Chromosome 12"/>
</dbReference>
<dbReference type="InterPro" id="IPR009003">
    <property type="entry name" value="Peptidase_S1_PA"/>
</dbReference>
<evidence type="ECO:0000256" key="1">
    <source>
        <dbReference type="ARBA" id="ARBA00023157"/>
    </source>
</evidence>
<sequence length="72" mass="8012">ITFRFVFSFTCELYVLTGVSGHRIVGGKEVVPHSRPYMVYLEGQTDNAETFLCGGSLIRENVIMTAAHCDAR</sequence>
<evidence type="ECO:0000256" key="2">
    <source>
        <dbReference type="SAM" id="SignalP"/>
    </source>
</evidence>
<dbReference type="GO" id="GO:0006508">
    <property type="term" value="P:proteolysis"/>
    <property type="evidence" value="ECO:0007669"/>
    <property type="project" value="InterPro"/>
</dbReference>
<protein>
    <recommendedName>
        <fullName evidence="3">Peptidase S1 domain-containing protein</fullName>
    </recommendedName>
</protein>
<feature type="domain" description="Peptidase S1" evidence="3">
    <location>
        <begin position="24"/>
        <end position="69"/>
    </location>
</feature>
<keyword evidence="5" id="KW-1185">Reference proteome</keyword>
<evidence type="ECO:0000259" key="3">
    <source>
        <dbReference type="Pfam" id="PF00089"/>
    </source>
</evidence>
<dbReference type="AlphaFoldDB" id="A0A8C4T2Y3"/>
<dbReference type="Gene3D" id="2.40.10.10">
    <property type="entry name" value="Trypsin-like serine proteases"/>
    <property type="match status" value="1"/>
</dbReference>
<reference evidence="4" key="1">
    <citation type="submission" date="2021-06" db="EMBL/GenBank/DDBJ databases">
        <authorList>
            <consortium name="Wellcome Sanger Institute Data Sharing"/>
        </authorList>
    </citation>
    <scope>NUCLEOTIDE SEQUENCE [LARGE SCALE GENOMIC DNA]</scope>
</reference>
<evidence type="ECO:0000313" key="4">
    <source>
        <dbReference type="Ensembl" id="ENSECRP00000026247.1"/>
    </source>
</evidence>
<dbReference type="Pfam" id="PF00089">
    <property type="entry name" value="Trypsin"/>
    <property type="match status" value="1"/>
</dbReference>
<feature type="signal peptide" evidence="2">
    <location>
        <begin position="1"/>
        <end position="21"/>
    </location>
</feature>
<reference evidence="4" key="3">
    <citation type="submission" date="2025-09" db="UniProtKB">
        <authorList>
            <consortium name="Ensembl"/>
        </authorList>
    </citation>
    <scope>IDENTIFICATION</scope>
</reference>